<evidence type="ECO:0000259" key="2">
    <source>
        <dbReference type="Pfam" id="PF06580"/>
    </source>
</evidence>
<keyword evidence="3" id="KW-0808">Transferase</keyword>
<comment type="caution">
    <text evidence="3">The sequence shown here is derived from an EMBL/GenBank/DDBJ whole genome shotgun (WGS) entry which is preliminary data.</text>
</comment>
<dbReference type="Pfam" id="PF06580">
    <property type="entry name" value="His_kinase"/>
    <property type="match status" value="1"/>
</dbReference>
<feature type="transmembrane region" description="Helical" evidence="1">
    <location>
        <begin position="79"/>
        <end position="102"/>
    </location>
</feature>
<dbReference type="PANTHER" id="PTHR34220:SF7">
    <property type="entry name" value="SENSOR HISTIDINE KINASE YPDA"/>
    <property type="match status" value="1"/>
</dbReference>
<sequence>MKSFIASPRYDLPKRLLRHFLFWLAYYLYDGPISSIIEQDPAARIAIAAMAMPVKMIAAYFTLYLLRRIYNEKSDPVRFYSYLVLSIIFFGCLQRTVSYTVIYPHFYPNGTSVPLFYPPKVIIETFGVYSVVAIVVVVHLAKQWYVSQQEKQQLRNEKLEAELKLLKAQIHPHFLFNTLNNLYSLTVTESKKAPEIVYKLSQLLSYMLYDSNKTTVPLQMEIDYIENYITLEKIRYEERLDVSLNVFNNIDHISIAPLLILPFIENSFKHGFINEIGKVWVNIDILTSDNQLIIKVENSKGKIEADAAKSAVGGIGLLNVKKRLELIYKDRYDLHIVDEETYLIILKIKL</sequence>
<evidence type="ECO:0000313" key="3">
    <source>
        <dbReference type="EMBL" id="MCF0040782.1"/>
    </source>
</evidence>
<keyword evidence="4" id="KW-1185">Reference proteome</keyword>
<reference evidence="3" key="1">
    <citation type="submission" date="2021-12" db="EMBL/GenBank/DDBJ databases">
        <title>Novel species in genus Dyadobacter.</title>
        <authorList>
            <person name="Ma C."/>
        </authorList>
    </citation>
    <scope>NUCLEOTIDE SEQUENCE</scope>
    <source>
        <strain evidence="3">CY399</strain>
    </source>
</reference>
<dbReference type="InterPro" id="IPR050640">
    <property type="entry name" value="Bact_2-comp_sensor_kinase"/>
</dbReference>
<evidence type="ECO:0000256" key="1">
    <source>
        <dbReference type="SAM" id="Phobius"/>
    </source>
</evidence>
<feature type="transmembrane region" description="Helical" evidence="1">
    <location>
        <begin position="20"/>
        <end position="37"/>
    </location>
</feature>
<keyword evidence="1" id="KW-0812">Transmembrane</keyword>
<dbReference type="PANTHER" id="PTHR34220">
    <property type="entry name" value="SENSOR HISTIDINE KINASE YPDA"/>
    <property type="match status" value="1"/>
</dbReference>
<dbReference type="AlphaFoldDB" id="A0A9X1PCL2"/>
<feature type="transmembrane region" description="Helical" evidence="1">
    <location>
        <begin position="43"/>
        <end position="67"/>
    </location>
</feature>
<keyword evidence="3" id="KW-0418">Kinase</keyword>
<gene>
    <name evidence="3" type="ORF">LXM24_11845</name>
</gene>
<keyword evidence="1" id="KW-1133">Transmembrane helix</keyword>
<feature type="transmembrane region" description="Helical" evidence="1">
    <location>
        <begin position="122"/>
        <end position="141"/>
    </location>
</feature>
<dbReference type="InterPro" id="IPR010559">
    <property type="entry name" value="Sig_transdc_His_kin_internal"/>
</dbReference>
<dbReference type="GO" id="GO:0016020">
    <property type="term" value="C:membrane"/>
    <property type="evidence" value="ECO:0007669"/>
    <property type="project" value="InterPro"/>
</dbReference>
<dbReference type="InterPro" id="IPR036890">
    <property type="entry name" value="HATPase_C_sf"/>
</dbReference>
<dbReference type="EMBL" id="JAJTTA010000002">
    <property type="protein sequence ID" value="MCF0040782.1"/>
    <property type="molecule type" value="Genomic_DNA"/>
</dbReference>
<keyword evidence="1" id="KW-0472">Membrane</keyword>
<evidence type="ECO:0000313" key="4">
    <source>
        <dbReference type="Proteomes" id="UP001139700"/>
    </source>
</evidence>
<protein>
    <submittedName>
        <fullName evidence="3">Histidine kinase</fullName>
    </submittedName>
</protein>
<proteinExistence type="predicted"/>
<name>A0A9X1PCL2_9BACT</name>
<dbReference type="Gene3D" id="3.30.565.10">
    <property type="entry name" value="Histidine kinase-like ATPase, C-terminal domain"/>
    <property type="match status" value="1"/>
</dbReference>
<dbReference type="Proteomes" id="UP001139700">
    <property type="component" value="Unassembled WGS sequence"/>
</dbReference>
<dbReference type="GO" id="GO:0000155">
    <property type="term" value="F:phosphorelay sensor kinase activity"/>
    <property type="evidence" value="ECO:0007669"/>
    <property type="project" value="InterPro"/>
</dbReference>
<dbReference type="RefSeq" id="WP_234613274.1">
    <property type="nucleotide sequence ID" value="NZ_CP098806.1"/>
</dbReference>
<organism evidence="3 4">
    <name type="scientific">Dyadobacter fanqingshengii</name>
    <dbReference type="NCBI Taxonomy" id="2906443"/>
    <lineage>
        <taxon>Bacteria</taxon>
        <taxon>Pseudomonadati</taxon>
        <taxon>Bacteroidota</taxon>
        <taxon>Cytophagia</taxon>
        <taxon>Cytophagales</taxon>
        <taxon>Spirosomataceae</taxon>
        <taxon>Dyadobacter</taxon>
    </lineage>
</organism>
<feature type="domain" description="Signal transduction histidine kinase internal region" evidence="2">
    <location>
        <begin position="161"/>
        <end position="240"/>
    </location>
</feature>
<accession>A0A9X1PCL2</accession>